<name>A0AAE3D143_9HYPH</name>
<dbReference type="AlphaFoldDB" id="A0AAE3D143"/>
<protein>
    <submittedName>
        <fullName evidence="5">Helix-turn-helix domain-containing protein</fullName>
    </submittedName>
</protein>
<dbReference type="GO" id="GO:0043565">
    <property type="term" value="F:sequence-specific DNA binding"/>
    <property type="evidence" value="ECO:0007669"/>
    <property type="project" value="InterPro"/>
</dbReference>
<keyword evidence="2" id="KW-0238">DNA-binding</keyword>
<reference evidence="5" key="1">
    <citation type="submission" date="2021-08" db="EMBL/GenBank/DDBJ databases">
        <title>Hoeflea bacterium WL0058 sp. nov., isolated from the sediment.</title>
        <authorList>
            <person name="Wang L."/>
            <person name="Zhang D."/>
        </authorList>
    </citation>
    <scope>NUCLEOTIDE SEQUENCE</scope>
    <source>
        <strain evidence="5">WL0058</strain>
    </source>
</reference>
<keyword evidence="6" id="KW-1185">Reference proteome</keyword>
<dbReference type="EMBL" id="JAICBX010000002">
    <property type="protein sequence ID" value="MBW8638469.1"/>
    <property type="molecule type" value="Genomic_DNA"/>
</dbReference>
<keyword evidence="3" id="KW-0804">Transcription</keyword>
<keyword evidence="1" id="KW-0805">Transcription regulation</keyword>
<dbReference type="Pfam" id="PF12833">
    <property type="entry name" value="HTH_18"/>
    <property type="match status" value="1"/>
</dbReference>
<dbReference type="SUPFAM" id="SSF46689">
    <property type="entry name" value="Homeodomain-like"/>
    <property type="match status" value="1"/>
</dbReference>
<dbReference type="InterPro" id="IPR009057">
    <property type="entry name" value="Homeodomain-like_sf"/>
</dbReference>
<feature type="domain" description="HTH araC/xylS-type" evidence="4">
    <location>
        <begin position="238"/>
        <end position="319"/>
    </location>
</feature>
<organism evidence="5 6">
    <name type="scientific">Flavimaribacter sediminis</name>
    <dbReference type="NCBI Taxonomy" id="2865987"/>
    <lineage>
        <taxon>Bacteria</taxon>
        <taxon>Pseudomonadati</taxon>
        <taxon>Pseudomonadota</taxon>
        <taxon>Alphaproteobacteria</taxon>
        <taxon>Hyphomicrobiales</taxon>
        <taxon>Rhizobiaceae</taxon>
        <taxon>Flavimaribacter</taxon>
    </lineage>
</organism>
<dbReference type="RefSeq" id="WP_220229087.1">
    <property type="nucleotide sequence ID" value="NZ_JAICBX010000002.1"/>
</dbReference>
<dbReference type="GO" id="GO:0003700">
    <property type="term" value="F:DNA-binding transcription factor activity"/>
    <property type="evidence" value="ECO:0007669"/>
    <property type="project" value="InterPro"/>
</dbReference>
<dbReference type="PANTHER" id="PTHR46796">
    <property type="entry name" value="HTH-TYPE TRANSCRIPTIONAL ACTIVATOR RHAS-RELATED"/>
    <property type="match status" value="1"/>
</dbReference>
<evidence type="ECO:0000256" key="1">
    <source>
        <dbReference type="ARBA" id="ARBA00023015"/>
    </source>
</evidence>
<dbReference type="SMART" id="SM00342">
    <property type="entry name" value="HTH_ARAC"/>
    <property type="match status" value="1"/>
</dbReference>
<evidence type="ECO:0000313" key="5">
    <source>
        <dbReference type="EMBL" id="MBW8638469.1"/>
    </source>
</evidence>
<dbReference type="InterPro" id="IPR050204">
    <property type="entry name" value="AraC_XylS_family_regulators"/>
</dbReference>
<accession>A0AAE3D143</accession>
<dbReference type="InterPro" id="IPR018062">
    <property type="entry name" value="HTH_AraC-typ_CS"/>
</dbReference>
<proteinExistence type="predicted"/>
<comment type="caution">
    <text evidence="5">The sequence shown here is derived from an EMBL/GenBank/DDBJ whole genome shotgun (WGS) entry which is preliminary data.</text>
</comment>
<dbReference type="PRINTS" id="PR00032">
    <property type="entry name" value="HTHARAC"/>
</dbReference>
<dbReference type="Gene3D" id="1.10.10.60">
    <property type="entry name" value="Homeodomain-like"/>
    <property type="match status" value="1"/>
</dbReference>
<evidence type="ECO:0000256" key="3">
    <source>
        <dbReference type="ARBA" id="ARBA00023163"/>
    </source>
</evidence>
<dbReference type="InterPro" id="IPR018060">
    <property type="entry name" value="HTH_AraC"/>
</dbReference>
<dbReference type="InterPro" id="IPR020449">
    <property type="entry name" value="Tscrpt_reg_AraC-type_HTH"/>
</dbReference>
<dbReference type="InterPro" id="IPR035418">
    <property type="entry name" value="AraC-bd_2"/>
</dbReference>
<evidence type="ECO:0000259" key="4">
    <source>
        <dbReference type="PROSITE" id="PS01124"/>
    </source>
</evidence>
<dbReference type="PANTHER" id="PTHR46796:SF6">
    <property type="entry name" value="ARAC SUBFAMILY"/>
    <property type="match status" value="1"/>
</dbReference>
<dbReference type="Proteomes" id="UP001196509">
    <property type="component" value="Unassembled WGS sequence"/>
</dbReference>
<sequence length="323" mass="35892">MQQIWRTEEQATSDQFGYWREVVCDAFVHLNPQRCDAMGTNKPFFGEVEATRYGAVGVAHVRAQAQHVVRGTREIGRSSRSCYYLNLQVRGVGLTRQSGRDSVLAPGDFTIVDASRPYELGFGGDFHQLSLEIPTALANETLKDAENLLPGLFVSGAGGLGAVLSRYVFSLAEELRACSIEEENALMRGFLGLLAQAPATRRAIVVTDRRIRQRALLFAIKSSVGARLGDHDLKPGILARRFGISVRTLHNLFAEDGVSFGNWLLAERLKKSREALVSPDHCGRSIAEIAYAWGFSDQSHFGRAFRKKYGLAPREYRRSLLCR</sequence>
<dbReference type="PROSITE" id="PS01124">
    <property type="entry name" value="HTH_ARAC_FAMILY_2"/>
    <property type="match status" value="1"/>
</dbReference>
<gene>
    <name evidence="5" type="ORF">K1W69_14830</name>
</gene>
<evidence type="ECO:0000313" key="6">
    <source>
        <dbReference type="Proteomes" id="UP001196509"/>
    </source>
</evidence>
<evidence type="ECO:0000256" key="2">
    <source>
        <dbReference type="ARBA" id="ARBA00023125"/>
    </source>
</evidence>
<dbReference type="PROSITE" id="PS00041">
    <property type="entry name" value="HTH_ARAC_FAMILY_1"/>
    <property type="match status" value="1"/>
</dbReference>
<dbReference type="Pfam" id="PF14525">
    <property type="entry name" value="AraC_binding_2"/>
    <property type="match status" value="1"/>
</dbReference>